<gene>
    <name evidence="2" type="ORF">M430DRAFT_40467</name>
</gene>
<feature type="region of interest" description="Disordered" evidence="1">
    <location>
        <begin position="409"/>
        <end position="428"/>
    </location>
</feature>
<dbReference type="Proteomes" id="UP000241818">
    <property type="component" value="Unassembled WGS sequence"/>
</dbReference>
<proteinExistence type="predicted"/>
<feature type="region of interest" description="Disordered" evidence="1">
    <location>
        <begin position="356"/>
        <end position="384"/>
    </location>
</feature>
<organism evidence="2 3">
    <name type="scientific">Amorphotheca resinae ATCC 22711</name>
    <dbReference type="NCBI Taxonomy" id="857342"/>
    <lineage>
        <taxon>Eukaryota</taxon>
        <taxon>Fungi</taxon>
        <taxon>Dikarya</taxon>
        <taxon>Ascomycota</taxon>
        <taxon>Pezizomycotina</taxon>
        <taxon>Leotiomycetes</taxon>
        <taxon>Helotiales</taxon>
        <taxon>Amorphothecaceae</taxon>
        <taxon>Amorphotheca</taxon>
    </lineage>
</organism>
<dbReference type="GeneID" id="36575478"/>
<dbReference type="STRING" id="857342.A0A2T3B8Q9"/>
<feature type="compositionally biased region" description="Acidic residues" evidence="1">
    <location>
        <begin position="115"/>
        <end position="129"/>
    </location>
</feature>
<feature type="region of interest" description="Disordered" evidence="1">
    <location>
        <begin position="216"/>
        <end position="274"/>
    </location>
</feature>
<evidence type="ECO:0000313" key="2">
    <source>
        <dbReference type="EMBL" id="PSS23276.1"/>
    </source>
</evidence>
<dbReference type="EMBL" id="KZ679008">
    <property type="protein sequence ID" value="PSS23276.1"/>
    <property type="molecule type" value="Genomic_DNA"/>
</dbReference>
<protein>
    <submittedName>
        <fullName evidence="2">Uncharacterized protein</fullName>
    </submittedName>
</protein>
<dbReference type="InParanoid" id="A0A2T3B8Q9"/>
<feature type="compositionally biased region" description="Polar residues" evidence="1">
    <location>
        <begin position="217"/>
        <end position="241"/>
    </location>
</feature>
<dbReference type="OrthoDB" id="4838114at2759"/>
<dbReference type="AlphaFoldDB" id="A0A2T3B8Q9"/>
<evidence type="ECO:0000313" key="3">
    <source>
        <dbReference type="Proteomes" id="UP000241818"/>
    </source>
</evidence>
<dbReference type="RefSeq" id="XP_024723322.1">
    <property type="nucleotide sequence ID" value="XM_024867397.1"/>
</dbReference>
<name>A0A2T3B8Q9_AMORE</name>
<feature type="region of interest" description="Disordered" evidence="1">
    <location>
        <begin position="90"/>
        <end position="158"/>
    </location>
</feature>
<sequence length="428" mass="46780">MPLMANQAPVGSDRQPSEVRFKELSTLEEEHDAGYEAFEDFVDEFLRSDMEASILGLSMAKQTKPPALPQRSDRRLSKALEIAMVELKSLDGSTTQKEVQQETEGSDPHERYLSSEEDASLSDDSESLLEFESSTSSEANSPRAPPSRASSKISQEDMATVVSFTAVGKPRLIEISPNFSVSKTQEPVSFATASIAPIPKRRRPVPIMYPSPLRYRSVSSTGSTQAQASNAVTQPQPYETNASPPSLPPRKSSRAASNVPSNVAPTKHELMTSNPFPVIETQELSLSNLESSSESTPVTPKTPISMAAAVWKTGLNRTLSKARKHSMPRMSSAYTAGIVAPRTVSKPGLADMIEEEEEPVELDPWKQRQRSATTPQTPHEGPVRYADIMGNARKPAPYIPGQARNLGLGMRGLTRRKSVRGRSDRYLG</sequence>
<reference evidence="2 3" key="1">
    <citation type="journal article" date="2018" name="New Phytol.">
        <title>Comparative genomics and transcriptomics depict ericoid mycorrhizal fungi as versatile saprotrophs and plant mutualists.</title>
        <authorList>
            <person name="Martino E."/>
            <person name="Morin E."/>
            <person name="Grelet G.A."/>
            <person name="Kuo A."/>
            <person name="Kohler A."/>
            <person name="Daghino S."/>
            <person name="Barry K.W."/>
            <person name="Cichocki N."/>
            <person name="Clum A."/>
            <person name="Dockter R.B."/>
            <person name="Hainaut M."/>
            <person name="Kuo R.C."/>
            <person name="LaButti K."/>
            <person name="Lindahl B.D."/>
            <person name="Lindquist E.A."/>
            <person name="Lipzen A."/>
            <person name="Khouja H.R."/>
            <person name="Magnuson J."/>
            <person name="Murat C."/>
            <person name="Ohm R.A."/>
            <person name="Singer S.W."/>
            <person name="Spatafora J.W."/>
            <person name="Wang M."/>
            <person name="Veneault-Fourrey C."/>
            <person name="Henrissat B."/>
            <person name="Grigoriev I.V."/>
            <person name="Martin F.M."/>
            <person name="Perotto S."/>
        </authorList>
    </citation>
    <scope>NUCLEOTIDE SEQUENCE [LARGE SCALE GENOMIC DNA]</scope>
    <source>
        <strain evidence="2 3">ATCC 22711</strain>
    </source>
</reference>
<feature type="compositionally biased region" description="Low complexity" evidence="1">
    <location>
        <begin position="130"/>
        <end position="151"/>
    </location>
</feature>
<keyword evidence="3" id="KW-1185">Reference proteome</keyword>
<accession>A0A2T3B8Q9</accession>
<evidence type="ECO:0000256" key="1">
    <source>
        <dbReference type="SAM" id="MobiDB-lite"/>
    </source>
</evidence>